<organism evidence="1 2">
    <name type="scientific">Shewanella denitrificans (strain OS217 / ATCC BAA-1090 / DSM 15013)</name>
    <dbReference type="NCBI Taxonomy" id="318161"/>
    <lineage>
        <taxon>Bacteria</taxon>
        <taxon>Pseudomonadati</taxon>
        <taxon>Pseudomonadota</taxon>
        <taxon>Gammaproteobacteria</taxon>
        <taxon>Alteromonadales</taxon>
        <taxon>Shewanellaceae</taxon>
        <taxon>Shewanella</taxon>
    </lineage>
</organism>
<evidence type="ECO:0008006" key="3">
    <source>
        <dbReference type="Google" id="ProtNLM"/>
    </source>
</evidence>
<dbReference type="Proteomes" id="UP000001982">
    <property type="component" value="Chromosome"/>
</dbReference>
<protein>
    <recommendedName>
        <fullName evidence="3">Lipoprotein</fullName>
    </recommendedName>
</protein>
<dbReference type="STRING" id="318161.Sden_2460"/>
<reference evidence="1 2" key="1">
    <citation type="submission" date="2006-03" db="EMBL/GenBank/DDBJ databases">
        <title>Complete sequence of Shewanella denitrificans OS217.</title>
        <authorList>
            <consortium name="US DOE Joint Genome Institute"/>
            <person name="Copeland A."/>
            <person name="Lucas S."/>
            <person name="Lapidus A."/>
            <person name="Barry K."/>
            <person name="Detter J.C."/>
            <person name="Glavina del Rio T."/>
            <person name="Hammon N."/>
            <person name="Israni S."/>
            <person name="Dalin E."/>
            <person name="Tice H."/>
            <person name="Pitluck S."/>
            <person name="Brettin T."/>
            <person name="Bruce D."/>
            <person name="Han C."/>
            <person name="Tapia R."/>
            <person name="Gilna P."/>
            <person name="Kiss H."/>
            <person name="Schmutz J."/>
            <person name="Larimer F."/>
            <person name="Land M."/>
            <person name="Hauser L."/>
            <person name="Kyrpides N."/>
            <person name="Lykidis A."/>
            <person name="Richardson P."/>
        </authorList>
    </citation>
    <scope>NUCLEOTIDE SEQUENCE [LARGE SCALE GENOMIC DNA]</scope>
    <source>
        <strain evidence="2">OS217 / ATCC BAA-1090 / DSM 15013</strain>
    </source>
</reference>
<name>Q12LD6_SHEDO</name>
<gene>
    <name evidence="1" type="ordered locus">Sden_2460</name>
</gene>
<dbReference type="PROSITE" id="PS51257">
    <property type="entry name" value="PROKAR_LIPOPROTEIN"/>
    <property type="match status" value="1"/>
</dbReference>
<proteinExistence type="predicted"/>
<evidence type="ECO:0000313" key="2">
    <source>
        <dbReference type="Proteomes" id="UP000001982"/>
    </source>
</evidence>
<sequence>MIRLLILFFSTFIFGCSMDHGIPTVVTKNNLIFKKTYPNIVVVNRSINNLVKPSEFERLITSEIERSLNHLGQGITPNQIAEATKSNLLGSMSPLFDSISGRPITNKLELYNKKLQQLYLNELKIDLAIIINLIRGSTSVKNNVASWDNVEQRCGGEFLTFCQVVSTYSISVQYVDLRTKESMTKQVGLSITNEDDKYNHELLSYRAIFDEIVKPLRVSKGL</sequence>
<dbReference type="EMBL" id="CP000302">
    <property type="protein sequence ID" value="ABE55740.1"/>
    <property type="molecule type" value="Genomic_DNA"/>
</dbReference>
<dbReference type="AlphaFoldDB" id="Q12LD6"/>
<evidence type="ECO:0000313" key="1">
    <source>
        <dbReference type="EMBL" id="ABE55740.1"/>
    </source>
</evidence>
<dbReference type="HOGENOM" id="CLU_1244626_0_0_6"/>
<dbReference type="KEGG" id="sdn:Sden_2460"/>
<accession>Q12LD6</accession>
<keyword evidence="2" id="KW-1185">Reference proteome</keyword>